<dbReference type="OrthoDB" id="9803101at2"/>
<dbReference type="GO" id="GO:0005829">
    <property type="term" value="C:cytosol"/>
    <property type="evidence" value="ECO:0007669"/>
    <property type="project" value="TreeGrafter"/>
</dbReference>
<dbReference type="Proteomes" id="UP001164790">
    <property type="component" value="Chromosome"/>
</dbReference>
<evidence type="ECO:0000256" key="1">
    <source>
        <dbReference type="ARBA" id="ARBA00010552"/>
    </source>
</evidence>
<dbReference type="EMBL" id="MSSM01000008">
    <property type="protein sequence ID" value="RXT27186.1"/>
    <property type="molecule type" value="Genomic_DNA"/>
</dbReference>
<dbReference type="Proteomes" id="UP000290475">
    <property type="component" value="Unassembled WGS sequence"/>
</dbReference>
<dbReference type="InterPro" id="IPR006056">
    <property type="entry name" value="RidA"/>
</dbReference>
<reference evidence="2 4" key="1">
    <citation type="submission" date="2017-01" db="EMBL/GenBank/DDBJ databases">
        <title>Lactobacillus chiayiensis sp. nov., a lactic acid bacterium isolated from compost.</title>
        <authorList>
            <person name="Huang C.-H."/>
        </authorList>
    </citation>
    <scope>NUCLEOTIDE SEQUENCE [LARGE SCALE GENOMIC DNA]</scope>
    <source>
        <strain evidence="2">Chh01</strain>
        <strain evidence="4">chh01</strain>
    </source>
</reference>
<gene>
    <name evidence="2" type="ORF">BVJ53_04365</name>
    <name evidence="3" type="ORF">OFW50_00280</name>
</gene>
<dbReference type="PANTHER" id="PTHR11803:SF39">
    <property type="entry name" value="2-IMINOBUTANOATE_2-IMINOPROPANOATE DEAMINASE"/>
    <property type="match status" value="1"/>
</dbReference>
<accession>A0A4Q1U6C5</accession>
<dbReference type="NCBIfam" id="TIGR00004">
    <property type="entry name" value="Rid family detoxifying hydrolase"/>
    <property type="match status" value="1"/>
</dbReference>
<dbReference type="Gene3D" id="3.30.1330.40">
    <property type="entry name" value="RutC-like"/>
    <property type="match status" value="1"/>
</dbReference>
<comment type="similarity">
    <text evidence="1">Belongs to the RutC family.</text>
</comment>
<organism evidence="2 4">
    <name type="scientific">Lacticaseibacillus chiayiensis</name>
    <dbReference type="NCBI Taxonomy" id="2100821"/>
    <lineage>
        <taxon>Bacteria</taxon>
        <taxon>Bacillati</taxon>
        <taxon>Bacillota</taxon>
        <taxon>Bacilli</taxon>
        <taxon>Lactobacillales</taxon>
        <taxon>Lactobacillaceae</taxon>
        <taxon>Lacticaseibacillus</taxon>
    </lineage>
</organism>
<dbReference type="AlphaFoldDB" id="A0A4Q1U6C5"/>
<dbReference type="GO" id="GO:0019239">
    <property type="term" value="F:deaminase activity"/>
    <property type="evidence" value="ECO:0007669"/>
    <property type="project" value="TreeGrafter"/>
</dbReference>
<name>A0A4Q1U6C5_9LACO</name>
<dbReference type="RefSeq" id="WP_129301335.1">
    <property type="nucleotide sequence ID" value="NZ_CP074378.1"/>
</dbReference>
<dbReference type="FunFam" id="3.30.1330.40:FF:000001">
    <property type="entry name" value="L-PSP family endoribonuclease"/>
    <property type="match status" value="1"/>
</dbReference>
<protein>
    <submittedName>
        <fullName evidence="2">Reactive intermediate/imine deaminase</fullName>
    </submittedName>
    <submittedName>
        <fullName evidence="3">RidA family protein</fullName>
    </submittedName>
</protein>
<dbReference type="CDD" id="cd00448">
    <property type="entry name" value="YjgF_YER057c_UK114_family"/>
    <property type="match status" value="1"/>
</dbReference>
<sequence length="127" mass="13850">MIKRLTSTNAPAPIGSYSAATQIGSVLFTSGQLPFIPESKDIPDGIIAQTKQVMANLNHILVDNGTSFDHVAKTTVYINDLKLLPTFDQVYRSYFHDGFPARTAVLVSELPAQTLLEVDMVAEVPED</sequence>
<dbReference type="SUPFAM" id="SSF55298">
    <property type="entry name" value="YjgF-like"/>
    <property type="match status" value="1"/>
</dbReference>
<evidence type="ECO:0000313" key="2">
    <source>
        <dbReference type="EMBL" id="RXT27186.1"/>
    </source>
</evidence>
<reference evidence="3" key="2">
    <citation type="submission" date="2022-10" db="EMBL/GenBank/DDBJ databases">
        <title>Comparative genomic analysis and in-vitro probiotic properties of the potential probiotic L. chiayiensis AACE 3.</title>
        <authorList>
            <person name="Kang X."/>
        </authorList>
    </citation>
    <scope>NUCLEOTIDE SEQUENCE</scope>
    <source>
        <strain evidence="3">AACE 3</strain>
    </source>
</reference>
<evidence type="ECO:0000313" key="4">
    <source>
        <dbReference type="Proteomes" id="UP000290475"/>
    </source>
</evidence>
<dbReference type="InterPro" id="IPR006175">
    <property type="entry name" value="YjgF/YER057c/UK114"/>
</dbReference>
<dbReference type="PANTHER" id="PTHR11803">
    <property type="entry name" value="2-IMINOBUTANOATE/2-IMINOPROPANOATE DEAMINASE RIDA"/>
    <property type="match status" value="1"/>
</dbReference>
<dbReference type="InterPro" id="IPR035959">
    <property type="entry name" value="RutC-like_sf"/>
</dbReference>
<keyword evidence="5" id="KW-1185">Reference proteome</keyword>
<dbReference type="EMBL" id="CP107523">
    <property type="protein sequence ID" value="UYN56582.1"/>
    <property type="molecule type" value="Genomic_DNA"/>
</dbReference>
<dbReference type="Pfam" id="PF01042">
    <property type="entry name" value="Ribonuc_L-PSP"/>
    <property type="match status" value="1"/>
</dbReference>
<evidence type="ECO:0000313" key="5">
    <source>
        <dbReference type="Proteomes" id="UP001164790"/>
    </source>
</evidence>
<evidence type="ECO:0000313" key="3">
    <source>
        <dbReference type="EMBL" id="UYN56582.1"/>
    </source>
</evidence>
<proteinExistence type="inferred from homology"/>